<proteinExistence type="inferred from homology"/>
<evidence type="ECO:0000313" key="10">
    <source>
        <dbReference type="EMBL" id="KAJ1970156.1"/>
    </source>
</evidence>
<sequence length="1138" mass="128234">MVDQTFTRPTQSLLEGLPDGQHDCYTASKEHPFLKPEIALSLKRSKQVFLRTPLGEYEVIRVLGQGSYGKVKLVKNSLTQEHMAVKIVKRYPRHKHRKSHPDYKRAKTLDQRVLREANLSRILGEQHPNIIFLKDFRATYTHFYLFYEYIDGITMSERIGRTGLSEGKVKQYFREILEALGFCHAYSIIHRDLKLENVMIDRHTKRIKLIDFGLANFFDSQSMLATACGSIPYTAPEILRGDKYVGPEVDVWSVGILLYVMTTGMLPFGDPSVPKNYENIAAGNFWIPSGMTEELQNLLIRMLDPNVKRRIGLSEIASHPWLTSSEEYQQPDISNELLLGRSKVRIPLAVDPGVVSEVATCLFREEKYVMRKLEELIDKGRVQQGSEQAIPLVRSHSLASNPQEHSGSLSVMSHPETMVEVRNCPIASLYFLISEQMRKRRWYYTAQPIVAPTLSHSMIEIPRDSLLSGMVDPCQLSQSRSIMQNLSMDPDESFTGTATMAAADQTEPTPVQDQTFVPSLRPDSGSALRRFSSSILRNLHFRQVDRQQPLPVEPTEEQPVTAPLHKADIVHNQVTTPCPTCGPRASASVLNMLPNPQLPLSNLHAWVNRTESLGENRPLLSPMRGTRDQALQPRRIGAFDHWSDRIVLPRRYNSLGGEKVLDHVINCLGLNNIVYRFVMTQDPGGNDKPRPPLVGLPRNGADVDSSQSNHQDCGTPWWSALVGCVPLGNTHTGNQQSKSTTQRNHTNACRRTSDRKSRTRGRRGAKRQHQATRPPITQFDDDPLVERAVVKRYRFFGSELIDQRKLRRLRQKRQRERAQDRAHLAGLADGNRTPVSGQGWGSPECRPRTTLASVSGDAQVLGRWQRLKQWFQNQSRIANHTTLTTQNVTTRPAARLDITAARHVIPVDHPSLQLACQYTPSLMDRESEVLERYSCGFFLEVVRVDGSQRWAILTQRISGHSGKFSKVHDVLRRMVPSSLVETPERKVKSARGSPMMALTRRFSTPVNHTLPCCDPLTTSSYHRFSWMDNLQRKKSRSQRKVLGISGCEQPAADSDGTPKPPKGQVDPALPHNSCLRTPGAELPRPKMSIPVHGLPTPRDSCGCSSKADSYAHVAVPLRRFTLPAWLKYHPVAVGQGQG</sequence>
<feature type="region of interest" description="Disordered" evidence="8">
    <location>
        <begin position="729"/>
        <end position="780"/>
    </location>
</feature>
<dbReference type="GO" id="GO:0005737">
    <property type="term" value="C:cytoplasm"/>
    <property type="evidence" value="ECO:0007669"/>
    <property type="project" value="TreeGrafter"/>
</dbReference>
<dbReference type="Pfam" id="PF00069">
    <property type="entry name" value="Pkinase"/>
    <property type="match status" value="1"/>
</dbReference>
<keyword evidence="4 7" id="KW-0547">Nucleotide-binding</keyword>
<dbReference type="EMBL" id="JANBPY010000004">
    <property type="protein sequence ID" value="KAJ1970156.1"/>
    <property type="molecule type" value="Genomic_DNA"/>
</dbReference>
<evidence type="ECO:0000256" key="1">
    <source>
        <dbReference type="ARBA" id="ARBA00010791"/>
    </source>
</evidence>
<accession>A0A9W8E9J0</accession>
<dbReference type="InterPro" id="IPR017441">
    <property type="entry name" value="Protein_kinase_ATP_BS"/>
</dbReference>
<keyword evidence="11" id="KW-1185">Reference proteome</keyword>
<dbReference type="PROSITE" id="PS00108">
    <property type="entry name" value="PROTEIN_KINASE_ST"/>
    <property type="match status" value="1"/>
</dbReference>
<feature type="compositionally biased region" description="Polar residues" evidence="8">
    <location>
        <begin position="729"/>
        <end position="750"/>
    </location>
</feature>
<feature type="region of interest" description="Disordered" evidence="8">
    <location>
        <begin position="1044"/>
        <end position="1085"/>
    </location>
</feature>
<dbReference type="InterPro" id="IPR008271">
    <property type="entry name" value="Ser/Thr_kinase_AS"/>
</dbReference>
<evidence type="ECO:0000256" key="4">
    <source>
        <dbReference type="ARBA" id="ARBA00022741"/>
    </source>
</evidence>
<evidence type="ECO:0000256" key="5">
    <source>
        <dbReference type="ARBA" id="ARBA00022777"/>
    </source>
</evidence>
<dbReference type="EC" id="2.7.11.1" evidence="10"/>
<evidence type="ECO:0000256" key="2">
    <source>
        <dbReference type="ARBA" id="ARBA00022527"/>
    </source>
</evidence>
<evidence type="ECO:0000256" key="7">
    <source>
        <dbReference type="PROSITE-ProRule" id="PRU10141"/>
    </source>
</evidence>
<dbReference type="PANTHER" id="PTHR24346">
    <property type="entry name" value="MAP/MICROTUBULE AFFINITY-REGULATING KINASE"/>
    <property type="match status" value="1"/>
</dbReference>
<feature type="region of interest" description="Disordered" evidence="8">
    <location>
        <begin position="683"/>
        <end position="712"/>
    </location>
</feature>
<dbReference type="GO" id="GO:0000226">
    <property type="term" value="P:microtubule cytoskeleton organization"/>
    <property type="evidence" value="ECO:0007669"/>
    <property type="project" value="TreeGrafter"/>
</dbReference>
<keyword evidence="3 10" id="KW-0808">Transferase</keyword>
<feature type="compositionally biased region" description="Basic residues" evidence="8">
    <location>
        <begin position="757"/>
        <end position="770"/>
    </location>
</feature>
<keyword evidence="2" id="KW-0723">Serine/threonine-protein kinase</keyword>
<feature type="domain" description="Protein kinase" evidence="9">
    <location>
        <begin position="57"/>
        <end position="322"/>
    </location>
</feature>
<dbReference type="AlphaFoldDB" id="A0A9W8E9J0"/>
<feature type="binding site" evidence="7">
    <location>
        <position position="86"/>
    </location>
    <ligand>
        <name>ATP</name>
        <dbReference type="ChEBI" id="CHEBI:30616"/>
    </ligand>
</feature>
<dbReference type="InterPro" id="IPR011009">
    <property type="entry name" value="Kinase-like_dom_sf"/>
</dbReference>
<dbReference type="GO" id="GO:0035556">
    <property type="term" value="P:intracellular signal transduction"/>
    <property type="evidence" value="ECO:0007669"/>
    <property type="project" value="TreeGrafter"/>
</dbReference>
<dbReference type="SUPFAM" id="SSF56112">
    <property type="entry name" value="Protein kinase-like (PK-like)"/>
    <property type="match status" value="1"/>
</dbReference>
<dbReference type="CDD" id="cd14003">
    <property type="entry name" value="STKc_AMPK-like"/>
    <property type="match status" value="1"/>
</dbReference>
<dbReference type="PROSITE" id="PS00107">
    <property type="entry name" value="PROTEIN_KINASE_ATP"/>
    <property type="match status" value="1"/>
</dbReference>
<dbReference type="FunFam" id="1.10.510.10:FF:000571">
    <property type="entry name" value="Maternal embryonic leucine zipper kinase"/>
    <property type="match status" value="1"/>
</dbReference>
<dbReference type="GO" id="GO:0005524">
    <property type="term" value="F:ATP binding"/>
    <property type="evidence" value="ECO:0007669"/>
    <property type="project" value="UniProtKB-UniRule"/>
</dbReference>
<gene>
    <name evidence="10" type="primary">KIN2_1</name>
    <name evidence="10" type="ORF">IWQ62_000125</name>
</gene>
<dbReference type="PROSITE" id="PS50011">
    <property type="entry name" value="PROTEIN_KINASE_DOM"/>
    <property type="match status" value="1"/>
</dbReference>
<protein>
    <submittedName>
        <fullName evidence="10">Serine/threonine-protein kinase</fullName>
        <ecNumber evidence="10">2.7.11.1</ecNumber>
    </submittedName>
</protein>
<evidence type="ECO:0000256" key="3">
    <source>
        <dbReference type="ARBA" id="ARBA00022679"/>
    </source>
</evidence>
<dbReference type="SMART" id="SM00220">
    <property type="entry name" value="S_TKc"/>
    <property type="match status" value="1"/>
</dbReference>
<dbReference type="InterPro" id="IPR000719">
    <property type="entry name" value="Prot_kinase_dom"/>
</dbReference>
<dbReference type="Proteomes" id="UP001150925">
    <property type="component" value="Unassembled WGS sequence"/>
</dbReference>
<dbReference type="Gene3D" id="1.10.510.10">
    <property type="entry name" value="Transferase(Phosphotransferase) domain 1"/>
    <property type="match status" value="1"/>
</dbReference>
<evidence type="ECO:0000256" key="6">
    <source>
        <dbReference type="ARBA" id="ARBA00022840"/>
    </source>
</evidence>
<evidence type="ECO:0000313" key="11">
    <source>
        <dbReference type="Proteomes" id="UP001150925"/>
    </source>
</evidence>
<reference evidence="10" key="1">
    <citation type="submission" date="2022-07" db="EMBL/GenBank/DDBJ databases">
        <title>Phylogenomic reconstructions and comparative analyses of Kickxellomycotina fungi.</title>
        <authorList>
            <person name="Reynolds N.K."/>
            <person name="Stajich J.E."/>
            <person name="Barry K."/>
            <person name="Grigoriev I.V."/>
            <person name="Crous P."/>
            <person name="Smith M.E."/>
        </authorList>
    </citation>
    <scope>NUCLEOTIDE SEQUENCE</scope>
    <source>
        <strain evidence="10">RSA 1196</strain>
    </source>
</reference>
<organism evidence="10 11">
    <name type="scientific">Dispira parvispora</name>
    <dbReference type="NCBI Taxonomy" id="1520584"/>
    <lineage>
        <taxon>Eukaryota</taxon>
        <taxon>Fungi</taxon>
        <taxon>Fungi incertae sedis</taxon>
        <taxon>Zoopagomycota</taxon>
        <taxon>Kickxellomycotina</taxon>
        <taxon>Dimargaritomycetes</taxon>
        <taxon>Dimargaritales</taxon>
        <taxon>Dimargaritaceae</taxon>
        <taxon>Dispira</taxon>
    </lineage>
</organism>
<comment type="caution">
    <text evidence="10">The sequence shown here is derived from an EMBL/GenBank/DDBJ whole genome shotgun (WGS) entry which is preliminary data.</text>
</comment>
<evidence type="ECO:0000256" key="8">
    <source>
        <dbReference type="SAM" id="MobiDB-lite"/>
    </source>
</evidence>
<comment type="similarity">
    <text evidence="1">Belongs to the protein kinase superfamily. CAMK Ser/Thr protein kinase family. NIM1 subfamily.</text>
</comment>
<name>A0A9W8E9J0_9FUNG</name>
<keyword evidence="6 7" id="KW-0067">ATP-binding</keyword>
<dbReference type="GO" id="GO:0004674">
    <property type="term" value="F:protein serine/threonine kinase activity"/>
    <property type="evidence" value="ECO:0007669"/>
    <property type="project" value="UniProtKB-KW"/>
</dbReference>
<dbReference type="OrthoDB" id="942095at2759"/>
<keyword evidence="5 10" id="KW-0418">Kinase</keyword>
<dbReference type="PANTHER" id="PTHR24346:SF82">
    <property type="entry name" value="KP78A-RELATED"/>
    <property type="match status" value="1"/>
</dbReference>
<evidence type="ECO:0000259" key="9">
    <source>
        <dbReference type="PROSITE" id="PS50011"/>
    </source>
</evidence>